<evidence type="ECO:0000313" key="4">
    <source>
        <dbReference type="EMBL" id="KAK7083996.1"/>
    </source>
</evidence>
<dbReference type="AlphaFoldDB" id="A0AAN8XJL2"/>
<proteinExistence type="predicted"/>
<name>A0AAN8XJL2_HALRR</name>
<dbReference type="InterPro" id="IPR050756">
    <property type="entry name" value="CSN3"/>
</dbReference>
<feature type="region of interest" description="Disordered" evidence="3">
    <location>
        <begin position="151"/>
        <end position="175"/>
    </location>
</feature>
<accession>A0AAN8XJL2</accession>
<reference evidence="4 5" key="1">
    <citation type="submission" date="2023-11" db="EMBL/GenBank/DDBJ databases">
        <title>Halocaridina rubra genome assembly.</title>
        <authorList>
            <person name="Smith C."/>
        </authorList>
    </citation>
    <scope>NUCLEOTIDE SEQUENCE [LARGE SCALE GENOMIC DNA]</scope>
    <source>
        <strain evidence="4">EP-1</strain>
        <tissue evidence="4">Whole</tissue>
    </source>
</reference>
<comment type="subcellular location">
    <subcellularLocation>
        <location evidence="1">Nucleus</location>
    </subcellularLocation>
</comment>
<organism evidence="4 5">
    <name type="scientific">Halocaridina rubra</name>
    <name type="common">Hawaiian red shrimp</name>
    <dbReference type="NCBI Taxonomy" id="373956"/>
    <lineage>
        <taxon>Eukaryota</taxon>
        <taxon>Metazoa</taxon>
        <taxon>Ecdysozoa</taxon>
        <taxon>Arthropoda</taxon>
        <taxon>Crustacea</taxon>
        <taxon>Multicrustacea</taxon>
        <taxon>Malacostraca</taxon>
        <taxon>Eumalacostraca</taxon>
        <taxon>Eucarida</taxon>
        <taxon>Decapoda</taxon>
        <taxon>Pleocyemata</taxon>
        <taxon>Caridea</taxon>
        <taxon>Atyoidea</taxon>
        <taxon>Atyidae</taxon>
        <taxon>Halocaridina</taxon>
    </lineage>
</organism>
<gene>
    <name evidence="4" type="primary">COPS3_2</name>
    <name evidence="4" type="ORF">SK128_002167</name>
</gene>
<dbReference type="GO" id="GO:0008180">
    <property type="term" value="C:COP9 signalosome"/>
    <property type="evidence" value="ECO:0007669"/>
    <property type="project" value="TreeGrafter"/>
</dbReference>
<dbReference type="Proteomes" id="UP001381693">
    <property type="component" value="Unassembled WGS sequence"/>
</dbReference>
<dbReference type="PANTHER" id="PTHR10758:SF1">
    <property type="entry name" value="COP9 SIGNALOSOME COMPLEX SUBUNIT 3"/>
    <property type="match status" value="1"/>
</dbReference>
<evidence type="ECO:0000256" key="2">
    <source>
        <dbReference type="ARBA" id="ARBA00022490"/>
    </source>
</evidence>
<protein>
    <submittedName>
        <fullName evidence="4">COP9 signalosome complex subunit 3</fullName>
    </submittedName>
</protein>
<dbReference type="SUPFAM" id="SSF46689">
    <property type="entry name" value="Homeodomain-like"/>
    <property type="match status" value="1"/>
</dbReference>
<dbReference type="EMBL" id="JAXCGZ010002364">
    <property type="protein sequence ID" value="KAK7083996.1"/>
    <property type="molecule type" value="Genomic_DNA"/>
</dbReference>
<dbReference type="GO" id="GO:0006511">
    <property type="term" value="P:ubiquitin-dependent protein catabolic process"/>
    <property type="evidence" value="ECO:0007669"/>
    <property type="project" value="TreeGrafter"/>
</dbReference>
<feature type="compositionally biased region" description="Low complexity" evidence="3">
    <location>
        <begin position="162"/>
        <end position="175"/>
    </location>
</feature>
<dbReference type="Gene3D" id="1.10.10.60">
    <property type="entry name" value="Homeodomain-like"/>
    <property type="match status" value="1"/>
</dbReference>
<keyword evidence="5" id="KW-1185">Reference proteome</keyword>
<sequence length="175" mass="19615">MSLKKVKCISDSGVKYPRRITVETTKEIISKHENGVCVSDLPTQYNMVKSTICTILKNEKIYKVADVGKGVTILKKNRTPLIEEIDDGEIHASINQRDGMVVFLDNPEKYNSPTMMAQLDKEMQLCMEVERRLQAMEEEIVVNPQYVQKVLGPQEDEGPTPSSAQSSSFSIASSM</sequence>
<keyword evidence="2" id="KW-0963">Cytoplasm</keyword>
<comment type="caution">
    <text evidence="4">The sequence shown here is derived from an EMBL/GenBank/DDBJ whole genome shotgun (WGS) entry which is preliminary data.</text>
</comment>
<evidence type="ECO:0000256" key="1">
    <source>
        <dbReference type="ARBA" id="ARBA00004123"/>
    </source>
</evidence>
<evidence type="ECO:0000256" key="3">
    <source>
        <dbReference type="SAM" id="MobiDB-lite"/>
    </source>
</evidence>
<dbReference type="InterPro" id="IPR009057">
    <property type="entry name" value="Homeodomain-like_sf"/>
</dbReference>
<dbReference type="PANTHER" id="PTHR10758">
    <property type="entry name" value="26S PROTEASOME NON-ATPASE REGULATORY SUBUNIT 3/COP9 SIGNALOSOME COMPLEX SUBUNIT 3"/>
    <property type="match status" value="1"/>
</dbReference>
<evidence type="ECO:0000313" key="5">
    <source>
        <dbReference type="Proteomes" id="UP001381693"/>
    </source>
</evidence>